<dbReference type="AlphaFoldDB" id="A0A151U5R1"/>
<dbReference type="Gramene" id="C.cajan_07139.t">
    <property type="protein sequence ID" value="C.cajan_07139.t"/>
    <property type="gene ID" value="C.cajan_07139"/>
</dbReference>
<evidence type="ECO:0000313" key="3">
    <source>
        <dbReference type="Proteomes" id="UP000075243"/>
    </source>
</evidence>
<dbReference type="EMBL" id="CM003604">
    <property type="protein sequence ID" value="KYP74653.1"/>
    <property type="molecule type" value="Genomic_DNA"/>
</dbReference>
<organism evidence="2 3">
    <name type="scientific">Cajanus cajan</name>
    <name type="common">Pigeon pea</name>
    <name type="synonym">Cajanus indicus</name>
    <dbReference type="NCBI Taxonomy" id="3821"/>
    <lineage>
        <taxon>Eukaryota</taxon>
        <taxon>Viridiplantae</taxon>
        <taxon>Streptophyta</taxon>
        <taxon>Embryophyta</taxon>
        <taxon>Tracheophyta</taxon>
        <taxon>Spermatophyta</taxon>
        <taxon>Magnoliopsida</taxon>
        <taxon>eudicotyledons</taxon>
        <taxon>Gunneridae</taxon>
        <taxon>Pentapetalae</taxon>
        <taxon>rosids</taxon>
        <taxon>fabids</taxon>
        <taxon>Fabales</taxon>
        <taxon>Fabaceae</taxon>
        <taxon>Papilionoideae</taxon>
        <taxon>50 kb inversion clade</taxon>
        <taxon>NPAAA clade</taxon>
        <taxon>indigoferoid/millettioid clade</taxon>
        <taxon>Phaseoleae</taxon>
        <taxon>Cajanus</taxon>
    </lineage>
</organism>
<accession>A0A151U5R1</accession>
<dbReference type="PANTHER" id="PTHR33240">
    <property type="entry name" value="OS08G0508500 PROTEIN"/>
    <property type="match status" value="1"/>
</dbReference>
<name>A0A151U5R1_CAJCA</name>
<dbReference type="InterPro" id="IPR021109">
    <property type="entry name" value="Peptidase_aspartic_dom_sf"/>
</dbReference>
<gene>
    <name evidence="2" type="ORF">KK1_007340</name>
</gene>
<dbReference type="Pfam" id="PF03732">
    <property type="entry name" value="Retrotrans_gag"/>
    <property type="match status" value="1"/>
</dbReference>
<proteinExistence type="predicted"/>
<evidence type="ECO:0000313" key="2">
    <source>
        <dbReference type="EMBL" id="KYP74653.1"/>
    </source>
</evidence>
<reference evidence="2 3" key="1">
    <citation type="journal article" date="2012" name="Nat. Biotechnol.">
        <title>Draft genome sequence of pigeonpea (Cajanus cajan), an orphan legume crop of resource-poor farmers.</title>
        <authorList>
            <person name="Varshney R.K."/>
            <person name="Chen W."/>
            <person name="Li Y."/>
            <person name="Bharti A.K."/>
            <person name="Saxena R.K."/>
            <person name="Schlueter J.A."/>
            <person name="Donoghue M.T."/>
            <person name="Azam S."/>
            <person name="Fan G."/>
            <person name="Whaley A.M."/>
            <person name="Farmer A.D."/>
            <person name="Sheridan J."/>
            <person name="Iwata A."/>
            <person name="Tuteja R."/>
            <person name="Penmetsa R.V."/>
            <person name="Wu W."/>
            <person name="Upadhyaya H.D."/>
            <person name="Yang S.P."/>
            <person name="Shah T."/>
            <person name="Saxena K.B."/>
            <person name="Michael T."/>
            <person name="McCombie W.R."/>
            <person name="Yang B."/>
            <person name="Zhang G."/>
            <person name="Yang H."/>
            <person name="Wang J."/>
            <person name="Spillane C."/>
            <person name="Cook D.R."/>
            <person name="May G.D."/>
            <person name="Xu X."/>
            <person name="Jackson S.A."/>
        </authorList>
    </citation>
    <scope>NUCLEOTIDE SEQUENCE [LARGE SCALE GENOMIC DNA]</scope>
    <source>
        <strain evidence="3">cv. Asha</strain>
    </source>
</reference>
<dbReference type="OMA" id="SSANIMY"/>
<dbReference type="Gene3D" id="2.40.70.10">
    <property type="entry name" value="Acid Proteases"/>
    <property type="match status" value="1"/>
</dbReference>
<dbReference type="CDD" id="cd00303">
    <property type="entry name" value="retropepsin_like"/>
    <property type="match status" value="1"/>
</dbReference>
<protein>
    <recommendedName>
        <fullName evidence="1">Retrotransposon gag domain-containing protein</fullName>
    </recommendedName>
</protein>
<evidence type="ECO:0000259" key="1">
    <source>
        <dbReference type="Pfam" id="PF03732"/>
    </source>
</evidence>
<dbReference type="Proteomes" id="UP000075243">
    <property type="component" value="Chromosome 2"/>
</dbReference>
<dbReference type="InterPro" id="IPR005162">
    <property type="entry name" value="Retrotrans_gag_dom"/>
</dbReference>
<feature type="domain" description="Retrotransposon gag" evidence="1">
    <location>
        <begin position="46"/>
        <end position="136"/>
    </location>
</feature>
<keyword evidence="3" id="KW-1185">Reference proteome</keyword>
<dbReference type="PANTHER" id="PTHR33240:SF15">
    <property type="entry name" value="GAG-PRO-LIKE PROTEIN"/>
    <property type="match status" value="1"/>
</dbReference>
<sequence>MQSSLLDHWKSLPLDKYDGTTDPDGHVDIFLTQVILNTTDDAALSRIFPTSLKGRALSWFTWLPANSIDSFNTLASQFTIQFATSRPHQMTSLSLVSIRQEKKESLRTFMSRFNKAALEIRDLNPAVALHHLTTALKPGPFANSIYDPMVISVEIHNCIVRKTLVDQGSSADILYWNTFKQLGIPEAKLVPYNEPLVGFSGERVQTKGYIKLSTRFCFDGAEARDIPVKYVVVHANTSYNILLGRPSLNKLGAIVSTPHLAMKFPSESSRIITVHDD</sequence>
<dbReference type="SUPFAM" id="SSF50630">
    <property type="entry name" value="Acid proteases"/>
    <property type="match status" value="1"/>
</dbReference>